<evidence type="ECO:0000256" key="1">
    <source>
        <dbReference type="SAM" id="MobiDB-lite"/>
    </source>
</evidence>
<keyword evidence="4" id="KW-1185">Reference proteome</keyword>
<proteinExistence type="predicted"/>
<comment type="caution">
    <text evidence="3">The sequence shown here is derived from an EMBL/GenBank/DDBJ whole genome shotgun (WGS) entry which is preliminary data.</text>
</comment>
<keyword evidence="2" id="KW-0732">Signal</keyword>
<protein>
    <submittedName>
        <fullName evidence="3">Uncharacterized protein</fullName>
    </submittedName>
</protein>
<name>A0A8S0QJ79_OLEEU</name>
<dbReference type="AlphaFoldDB" id="A0A8S0QJ79"/>
<dbReference type="PANTHER" id="PTHR48449">
    <property type="entry name" value="DUF1985 DOMAIN-CONTAINING PROTEIN"/>
    <property type="match status" value="1"/>
</dbReference>
<evidence type="ECO:0000313" key="4">
    <source>
        <dbReference type="Proteomes" id="UP000594638"/>
    </source>
</evidence>
<gene>
    <name evidence="3" type="ORF">OLEA9_A045090</name>
</gene>
<dbReference type="EMBL" id="CACTIH010001883">
    <property type="protein sequence ID" value="CAA2967472.1"/>
    <property type="molecule type" value="Genomic_DNA"/>
</dbReference>
<feature type="chain" id="PRO_5035846564" evidence="2">
    <location>
        <begin position="25"/>
        <end position="381"/>
    </location>
</feature>
<reference evidence="3 4" key="1">
    <citation type="submission" date="2019-12" db="EMBL/GenBank/DDBJ databases">
        <authorList>
            <person name="Alioto T."/>
            <person name="Alioto T."/>
            <person name="Gomez Garrido J."/>
        </authorList>
    </citation>
    <scope>NUCLEOTIDE SEQUENCE [LARGE SCALE GENOMIC DNA]</scope>
</reference>
<feature type="signal peptide" evidence="2">
    <location>
        <begin position="1"/>
        <end position="24"/>
    </location>
</feature>
<evidence type="ECO:0000313" key="3">
    <source>
        <dbReference type="EMBL" id="CAA2967472.1"/>
    </source>
</evidence>
<organism evidence="3 4">
    <name type="scientific">Olea europaea subsp. europaea</name>
    <dbReference type="NCBI Taxonomy" id="158383"/>
    <lineage>
        <taxon>Eukaryota</taxon>
        <taxon>Viridiplantae</taxon>
        <taxon>Streptophyta</taxon>
        <taxon>Embryophyta</taxon>
        <taxon>Tracheophyta</taxon>
        <taxon>Spermatophyta</taxon>
        <taxon>Magnoliopsida</taxon>
        <taxon>eudicotyledons</taxon>
        <taxon>Gunneridae</taxon>
        <taxon>Pentapetalae</taxon>
        <taxon>asterids</taxon>
        <taxon>lamiids</taxon>
        <taxon>Lamiales</taxon>
        <taxon>Oleaceae</taxon>
        <taxon>Oleeae</taxon>
        <taxon>Olea</taxon>
    </lineage>
</organism>
<feature type="compositionally biased region" description="Basic and acidic residues" evidence="1">
    <location>
        <begin position="281"/>
        <end position="290"/>
    </location>
</feature>
<sequence>MGYGYLILVVFMISIVLISSLVHALSEQRHLLPVQQPSAPPRPTPLSPPNGKYVVIDRYPQIISRYRNPFQFKWKNSGFYECTLQDRGQMEFDFCIPEDKRLRAHISQRSNLKTIRTDKVNELWFNVQGNLMKFGLQEYTLVTRLRYSVFPKGDDFDQVLERRRFRGFGVKKFQKAKRRQEKEITYTIHDFLIVMQVWAYEAVPEIGKRFGQRVGERMPRLLSWSAQKQPQHRTYDTFFKNVQFNASYVGSGSGGQLARQDSDDGVSSGGSAEDETFGDDNGDRRSGSDRDGDDTEDSGEGTNVNGGDMEPCPNEQDIRVYTGTAYVQDGGYIALCLDDKHHPMPAATDEQLGDLTEVLVPATVAELGHEFPAMRRCFARL</sequence>
<dbReference type="Proteomes" id="UP000594638">
    <property type="component" value="Unassembled WGS sequence"/>
</dbReference>
<evidence type="ECO:0000256" key="2">
    <source>
        <dbReference type="SAM" id="SignalP"/>
    </source>
</evidence>
<dbReference type="PANTHER" id="PTHR48449:SF1">
    <property type="entry name" value="DUF1985 DOMAIN-CONTAINING PROTEIN"/>
    <property type="match status" value="1"/>
</dbReference>
<feature type="region of interest" description="Disordered" evidence="1">
    <location>
        <begin position="250"/>
        <end position="315"/>
    </location>
</feature>
<accession>A0A8S0QJ79</accession>
<dbReference type="Gramene" id="OE9A045090T1">
    <property type="protein sequence ID" value="OE9A045090C1"/>
    <property type="gene ID" value="OE9A045090"/>
</dbReference>